<proteinExistence type="predicted"/>
<dbReference type="STRING" id="53468.A0A0R3UDK6"/>
<dbReference type="AlphaFoldDB" id="A0A0R3UDK6"/>
<evidence type="ECO:0000313" key="2">
    <source>
        <dbReference type="Proteomes" id="UP000267029"/>
    </source>
</evidence>
<evidence type="ECO:0000313" key="1">
    <source>
        <dbReference type="EMBL" id="VDD79002.1"/>
    </source>
</evidence>
<reference evidence="1 2" key="1">
    <citation type="submission" date="2018-10" db="EMBL/GenBank/DDBJ databases">
        <authorList>
            <consortium name="Pathogen Informatics"/>
        </authorList>
    </citation>
    <scope>NUCLEOTIDE SEQUENCE [LARGE SCALE GENOMIC DNA]</scope>
</reference>
<keyword evidence="2" id="KW-1185">Reference proteome</keyword>
<organism evidence="1 2">
    <name type="scientific">Mesocestoides corti</name>
    <name type="common">Flatworm</name>
    <dbReference type="NCBI Taxonomy" id="53468"/>
    <lineage>
        <taxon>Eukaryota</taxon>
        <taxon>Metazoa</taxon>
        <taxon>Spiralia</taxon>
        <taxon>Lophotrochozoa</taxon>
        <taxon>Platyhelminthes</taxon>
        <taxon>Cestoda</taxon>
        <taxon>Eucestoda</taxon>
        <taxon>Cyclophyllidea</taxon>
        <taxon>Mesocestoididae</taxon>
        <taxon>Mesocestoides</taxon>
    </lineage>
</organism>
<dbReference type="Proteomes" id="UP000267029">
    <property type="component" value="Unassembled WGS sequence"/>
</dbReference>
<accession>A0A0R3UDK6</accession>
<protein>
    <submittedName>
        <fullName evidence="1">Uncharacterized protein</fullName>
    </submittedName>
</protein>
<dbReference type="EMBL" id="UXSR01003045">
    <property type="protein sequence ID" value="VDD79002.1"/>
    <property type="molecule type" value="Genomic_DNA"/>
</dbReference>
<dbReference type="Gene3D" id="1.20.1270.60">
    <property type="entry name" value="Arfaptin homology (AH) domain/BAR domain"/>
    <property type="match status" value="1"/>
</dbReference>
<dbReference type="InterPro" id="IPR027267">
    <property type="entry name" value="AH/BAR_dom_sf"/>
</dbReference>
<sequence length="169" mass="19433">GSTWYDSANFGEAVKRALKNRSAIEEAYINVEDQIKDQRRVESCGERSETVDVAAPSPLLSLFSVIPWNKKTKKKPLEELLKEADDLRKELMFSNNQVDREWERWQSSRVEEMAMNMATLTSAYMEYWCGVAKAWRETVVHLQQTRQLSPKSVSTVSLPSTGESCDYQM</sequence>
<feature type="non-terminal residue" evidence="1">
    <location>
        <position position="1"/>
    </location>
</feature>
<gene>
    <name evidence="1" type="ORF">MCOS_LOCUS5005</name>
</gene>
<name>A0A0R3UDK6_MESCO</name>